<evidence type="ECO:0000313" key="1">
    <source>
        <dbReference type="EMBL" id="CAI2382424.1"/>
    </source>
</evidence>
<dbReference type="AlphaFoldDB" id="A0AAD1Y0J3"/>
<sequence>MFINYCLYPTVQLLHFCADSRGFITLVISLSKYTVIRSLIKKCLNSVEKQDVRESQNR</sequence>
<evidence type="ECO:0000313" key="2">
    <source>
        <dbReference type="Proteomes" id="UP001295684"/>
    </source>
</evidence>
<reference evidence="1" key="1">
    <citation type="submission" date="2023-07" db="EMBL/GenBank/DDBJ databases">
        <authorList>
            <consortium name="AG Swart"/>
            <person name="Singh M."/>
            <person name="Singh A."/>
            <person name="Seah K."/>
            <person name="Emmerich C."/>
        </authorList>
    </citation>
    <scope>NUCLEOTIDE SEQUENCE</scope>
    <source>
        <strain evidence="1">DP1</strain>
    </source>
</reference>
<accession>A0AAD1Y0J3</accession>
<dbReference type="EMBL" id="CAMPGE010024599">
    <property type="protein sequence ID" value="CAI2382424.1"/>
    <property type="molecule type" value="Genomic_DNA"/>
</dbReference>
<protein>
    <submittedName>
        <fullName evidence="1">Uncharacterized protein</fullName>
    </submittedName>
</protein>
<keyword evidence="2" id="KW-1185">Reference proteome</keyword>
<comment type="caution">
    <text evidence="1">The sequence shown here is derived from an EMBL/GenBank/DDBJ whole genome shotgun (WGS) entry which is preliminary data.</text>
</comment>
<proteinExistence type="predicted"/>
<organism evidence="1 2">
    <name type="scientific">Euplotes crassus</name>
    <dbReference type="NCBI Taxonomy" id="5936"/>
    <lineage>
        <taxon>Eukaryota</taxon>
        <taxon>Sar</taxon>
        <taxon>Alveolata</taxon>
        <taxon>Ciliophora</taxon>
        <taxon>Intramacronucleata</taxon>
        <taxon>Spirotrichea</taxon>
        <taxon>Hypotrichia</taxon>
        <taxon>Euplotida</taxon>
        <taxon>Euplotidae</taxon>
        <taxon>Moneuplotes</taxon>
    </lineage>
</organism>
<dbReference type="Proteomes" id="UP001295684">
    <property type="component" value="Unassembled WGS sequence"/>
</dbReference>
<gene>
    <name evidence="1" type="ORF">ECRASSUSDP1_LOCUS23897</name>
</gene>
<name>A0AAD1Y0J3_EUPCR</name>